<keyword evidence="4" id="KW-0812">Transmembrane</keyword>
<keyword evidence="2" id="KW-0732">Signal</keyword>
<keyword evidence="3" id="KW-0378">Hydrolase</keyword>
<evidence type="ECO:0000256" key="1">
    <source>
        <dbReference type="ARBA" id="ARBA00010830"/>
    </source>
</evidence>
<protein>
    <submittedName>
        <fullName evidence="6">Resuscitation-promoting factor</fullName>
    </submittedName>
</protein>
<dbReference type="PROSITE" id="PS51109">
    <property type="entry name" value="G5"/>
    <property type="match status" value="1"/>
</dbReference>
<dbReference type="Gene3D" id="2.20.230.10">
    <property type="entry name" value="Resuscitation-promoting factor rpfb"/>
    <property type="match status" value="1"/>
</dbReference>
<dbReference type="Pfam" id="PF06737">
    <property type="entry name" value="Transglycosylas"/>
    <property type="match status" value="1"/>
</dbReference>
<evidence type="ECO:0000313" key="6">
    <source>
        <dbReference type="EMBL" id="GAA3801954.1"/>
    </source>
</evidence>
<dbReference type="InterPro" id="IPR007137">
    <property type="entry name" value="DUF348"/>
</dbReference>
<proteinExistence type="inferred from homology"/>
<dbReference type="EMBL" id="BAABAH010000001">
    <property type="protein sequence ID" value="GAA3801954.1"/>
    <property type="molecule type" value="Genomic_DNA"/>
</dbReference>
<dbReference type="Gene3D" id="1.10.530.10">
    <property type="match status" value="1"/>
</dbReference>
<sequence>MPASEHTTQTPDATSASLKARLAALIASRTVLVATAVVVALAVMGATYGYQTMKTTVTLSVDGKDRTVSGLGEHTVGDVLQAQDITVGRHDLVQPDVDEPIQDGDRISVRYGRPVELTVDGKTTTHWVTATDVDQAVEELSGITAGARVMTSRSLDIPRGGTQIRVVTPKKLTVAIAGHKAVTKEVPAYTVRDALTSLHVKWDKNDRISPKLGATVDDGDHITFTDVDFKRKHVSHESYDVPTVYRDDDSAYEGDDTVVRDAEAGTRNVTYRLVFENGKLVKRVVLHQKVLDPAVAEVVAQGTKQEPTSNYAGGSTVWDAIAQCESGGNWAANTGNGYYGGLQFSLGTWQAYGGSGLPSEASRETQIAIAEKVRAAEGGYGAWPVCGAQAY</sequence>
<comment type="similarity">
    <text evidence="1">Belongs to the transglycosylase family. Rpf subfamily.</text>
</comment>
<dbReference type="Proteomes" id="UP001501821">
    <property type="component" value="Unassembled WGS sequence"/>
</dbReference>
<evidence type="ECO:0000256" key="3">
    <source>
        <dbReference type="ARBA" id="ARBA00022801"/>
    </source>
</evidence>
<keyword evidence="4" id="KW-0472">Membrane</keyword>
<accession>A0ABP7HSJ1</accession>
<keyword evidence="4" id="KW-1133">Transmembrane helix</keyword>
<dbReference type="InterPro" id="IPR023346">
    <property type="entry name" value="Lysozyme-like_dom_sf"/>
</dbReference>
<evidence type="ECO:0000256" key="4">
    <source>
        <dbReference type="SAM" id="Phobius"/>
    </source>
</evidence>
<feature type="transmembrane region" description="Helical" evidence="4">
    <location>
        <begin position="31"/>
        <end position="50"/>
    </location>
</feature>
<dbReference type="SMART" id="SM01208">
    <property type="entry name" value="G5"/>
    <property type="match status" value="1"/>
</dbReference>
<dbReference type="RefSeq" id="WP_344771820.1">
    <property type="nucleotide sequence ID" value="NZ_BAABAH010000001.1"/>
</dbReference>
<comment type="caution">
    <text evidence="6">The sequence shown here is derived from an EMBL/GenBank/DDBJ whole genome shotgun (WGS) entry which is preliminary data.</text>
</comment>
<gene>
    <name evidence="6" type="ORF">GCM10022242_01230</name>
</gene>
<name>A0ABP7HSJ1_9ACTN</name>
<feature type="domain" description="G5" evidence="5">
    <location>
        <begin position="224"/>
        <end position="305"/>
    </location>
</feature>
<dbReference type="InterPro" id="IPR011098">
    <property type="entry name" value="G5_dom"/>
</dbReference>
<reference evidence="7" key="1">
    <citation type="journal article" date="2019" name="Int. J. Syst. Evol. Microbiol.">
        <title>The Global Catalogue of Microorganisms (GCM) 10K type strain sequencing project: providing services to taxonomists for standard genome sequencing and annotation.</title>
        <authorList>
            <consortium name="The Broad Institute Genomics Platform"/>
            <consortium name="The Broad Institute Genome Sequencing Center for Infectious Disease"/>
            <person name="Wu L."/>
            <person name="Ma J."/>
        </authorList>
    </citation>
    <scope>NUCLEOTIDE SEQUENCE [LARGE SCALE GENOMIC DNA]</scope>
    <source>
        <strain evidence="7">JCM 16953</strain>
    </source>
</reference>
<evidence type="ECO:0000313" key="7">
    <source>
        <dbReference type="Proteomes" id="UP001501821"/>
    </source>
</evidence>
<keyword evidence="7" id="KW-1185">Reference proteome</keyword>
<organism evidence="6 7">
    <name type="scientific">Nocardioides panacisoli</name>
    <dbReference type="NCBI Taxonomy" id="627624"/>
    <lineage>
        <taxon>Bacteria</taxon>
        <taxon>Bacillati</taxon>
        <taxon>Actinomycetota</taxon>
        <taxon>Actinomycetes</taxon>
        <taxon>Propionibacteriales</taxon>
        <taxon>Nocardioidaceae</taxon>
        <taxon>Nocardioides</taxon>
    </lineage>
</organism>
<evidence type="ECO:0000256" key="2">
    <source>
        <dbReference type="ARBA" id="ARBA00022729"/>
    </source>
</evidence>
<dbReference type="Pfam" id="PF07501">
    <property type="entry name" value="G5"/>
    <property type="match status" value="1"/>
</dbReference>
<dbReference type="Pfam" id="PF03990">
    <property type="entry name" value="DUF348"/>
    <property type="match status" value="3"/>
</dbReference>
<dbReference type="CDD" id="cd13925">
    <property type="entry name" value="RPF"/>
    <property type="match status" value="1"/>
</dbReference>
<dbReference type="SUPFAM" id="SSF53955">
    <property type="entry name" value="Lysozyme-like"/>
    <property type="match status" value="1"/>
</dbReference>
<evidence type="ECO:0000259" key="5">
    <source>
        <dbReference type="PROSITE" id="PS51109"/>
    </source>
</evidence>
<dbReference type="InterPro" id="IPR010618">
    <property type="entry name" value="RPF"/>
</dbReference>